<protein>
    <submittedName>
        <fullName evidence="4">Competence protein ComGF</fullName>
    </submittedName>
</protein>
<dbReference type="GO" id="GO:0009986">
    <property type="term" value="C:cell surface"/>
    <property type="evidence" value="ECO:0007669"/>
    <property type="project" value="UniProtKB-SubCell"/>
</dbReference>
<keyword evidence="5" id="KW-1185">Reference proteome</keyword>
<accession>A0A1I0FUV2</accession>
<dbReference type="Proteomes" id="UP000199095">
    <property type="component" value="Unassembled WGS sequence"/>
</dbReference>
<dbReference type="OrthoDB" id="2361316at2"/>
<dbReference type="Pfam" id="PF15980">
    <property type="entry name" value="ComGF"/>
    <property type="match status" value="1"/>
</dbReference>
<evidence type="ECO:0000256" key="2">
    <source>
        <dbReference type="ARBA" id="ARBA00023287"/>
    </source>
</evidence>
<keyword evidence="2" id="KW-0178">Competence</keyword>
<feature type="transmembrane region" description="Helical" evidence="3">
    <location>
        <begin position="12"/>
        <end position="34"/>
    </location>
</feature>
<dbReference type="AlphaFoldDB" id="A0A1I0FUV2"/>
<evidence type="ECO:0000313" key="5">
    <source>
        <dbReference type="Proteomes" id="UP000199095"/>
    </source>
</evidence>
<keyword evidence="3" id="KW-0472">Membrane</keyword>
<dbReference type="NCBIfam" id="NF041002">
    <property type="entry name" value="pilin_ComGF"/>
    <property type="match status" value="1"/>
</dbReference>
<reference evidence="5" key="1">
    <citation type="submission" date="2016-10" db="EMBL/GenBank/DDBJ databases">
        <authorList>
            <person name="Varghese N."/>
            <person name="Submissions S."/>
        </authorList>
    </citation>
    <scope>NUCLEOTIDE SEQUENCE [LARGE SCALE GENOMIC DNA]</scope>
    <source>
        <strain evidence="5">CGMCC 1.3566</strain>
    </source>
</reference>
<keyword evidence="3" id="KW-0812">Transmembrane</keyword>
<evidence type="ECO:0000256" key="3">
    <source>
        <dbReference type="SAM" id="Phobius"/>
    </source>
</evidence>
<dbReference type="GO" id="GO:0030420">
    <property type="term" value="P:establishment of competence for transformation"/>
    <property type="evidence" value="ECO:0007669"/>
    <property type="project" value="UniProtKB-KW"/>
</dbReference>
<keyword evidence="3" id="KW-1133">Transmembrane helix</keyword>
<organism evidence="4 5">
    <name type="scientific">Salinibacillus kushneri</name>
    <dbReference type="NCBI Taxonomy" id="237682"/>
    <lineage>
        <taxon>Bacteria</taxon>
        <taxon>Bacillati</taxon>
        <taxon>Bacillota</taxon>
        <taxon>Bacilli</taxon>
        <taxon>Bacillales</taxon>
        <taxon>Bacillaceae</taxon>
        <taxon>Salinibacillus</taxon>
    </lineage>
</organism>
<name>A0A1I0FUV2_9BACI</name>
<evidence type="ECO:0000256" key="1">
    <source>
        <dbReference type="ARBA" id="ARBA00004241"/>
    </source>
</evidence>
<gene>
    <name evidence="4" type="ORF">SAMN05421676_106100</name>
</gene>
<sequence>MLKRNHNQGFTLLSVLISLSILLIILPILAPLLFQINSIKESSLKEQMSVSSFFHLLQLELNQGKNFELKPSGIYITQSEDKVILIERYRDNVRRRVNLTGHEVLLFNVQEITFRIGQNFIHVSLQMIGGNEYERTFYKLQT</sequence>
<dbReference type="EMBL" id="FOHJ01000006">
    <property type="protein sequence ID" value="SET62187.1"/>
    <property type="molecule type" value="Genomic_DNA"/>
</dbReference>
<dbReference type="InterPro" id="IPR016977">
    <property type="entry name" value="ComGF"/>
</dbReference>
<dbReference type="Pfam" id="PF07963">
    <property type="entry name" value="N_methyl"/>
    <property type="match status" value="1"/>
</dbReference>
<proteinExistence type="predicted"/>
<dbReference type="RefSeq" id="WP_093135456.1">
    <property type="nucleotide sequence ID" value="NZ_FOHJ01000006.1"/>
</dbReference>
<dbReference type="InterPro" id="IPR012902">
    <property type="entry name" value="N_methyl_site"/>
</dbReference>
<dbReference type="STRING" id="237682.SAMN05421676_106100"/>
<evidence type="ECO:0000313" key="4">
    <source>
        <dbReference type="EMBL" id="SET62187.1"/>
    </source>
</evidence>
<comment type="subcellular location">
    <subcellularLocation>
        <location evidence="1">Cell surface</location>
    </subcellularLocation>
</comment>